<protein>
    <submittedName>
        <fullName evidence="2">PepSY domain-containing protein</fullName>
    </submittedName>
</protein>
<dbReference type="RefSeq" id="WP_110792663.1">
    <property type="nucleotide sequence ID" value="NZ_QJRY01000006.1"/>
</dbReference>
<sequence>MRHLLVTLCFLAGAGDVVSAAEGCEIPLSEWRPREALKAQLEDHGWTVRSIKAEDGCYEAAATDGTGRRVIAHFDPHSFRAIEVKSGATKAAAFSAQGSH</sequence>
<evidence type="ECO:0000313" key="2">
    <source>
        <dbReference type="EMBL" id="PYB71717.1"/>
    </source>
</evidence>
<gene>
    <name evidence="2" type="ORF">DMY87_16010</name>
</gene>
<evidence type="ECO:0000313" key="3">
    <source>
        <dbReference type="Proteomes" id="UP000247536"/>
    </source>
</evidence>
<proteinExistence type="predicted"/>
<evidence type="ECO:0000259" key="1">
    <source>
        <dbReference type="Pfam" id="PF13670"/>
    </source>
</evidence>
<dbReference type="Pfam" id="PF13670">
    <property type="entry name" value="PepSY_2"/>
    <property type="match status" value="1"/>
</dbReference>
<name>A0ABX5NQK2_9HYPH</name>
<feature type="domain" description="PepSY" evidence="1">
    <location>
        <begin position="8"/>
        <end position="83"/>
    </location>
</feature>
<reference evidence="2 3" key="1">
    <citation type="submission" date="2018-06" db="EMBL/GenBank/DDBJ databases">
        <title>Rhizobium wuzhouense sp. nov., isolated from roots of Oryza officinalis.</title>
        <authorList>
            <person name="Yuan T."/>
        </authorList>
    </citation>
    <scope>NUCLEOTIDE SEQUENCE [LARGE SCALE GENOMIC DNA]</scope>
    <source>
        <strain evidence="2 3">W44</strain>
    </source>
</reference>
<dbReference type="Proteomes" id="UP000247536">
    <property type="component" value="Unassembled WGS sequence"/>
</dbReference>
<organism evidence="2 3">
    <name type="scientific">Rhizobium wuzhouense</name>
    <dbReference type="NCBI Taxonomy" id="1986026"/>
    <lineage>
        <taxon>Bacteria</taxon>
        <taxon>Pseudomonadati</taxon>
        <taxon>Pseudomonadota</taxon>
        <taxon>Alphaproteobacteria</taxon>
        <taxon>Hyphomicrobiales</taxon>
        <taxon>Rhizobiaceae</taxon>
        <taxon>Rhizobium/Agrobacterium group</taxon>
        <taxon>Rhizobium</taxon>
    </lineage>
</organism>
<comment type="caution">
    <text evidence="2">The sequence shown here is derived from an EMBL/GenBank/DDBJ whole genome shotgun (WGS) entry which is preliminary data.</text>
</comment>
<keyword evidence="3" id="KW-1185">Reference proteome</keyword>
<accession>A0ABX5NQK2</accession>
<dbReference type="EMBL" id="QJRY01000006">
    <property type="protein sequence ID" value="PYB71717.1"/>
    <property type="molecule type" value="Genomic_DNA"/>
</dbReference>
<dbReference type="InterPro" id="IPR025711">
    <property type="entry name" value="PepSY"/>
</dbReference>